<evidence type="ECO:0000313" key="6">
    <source>
        <dbReference type="Proteomes" id="UP000007100"/>
    </source>
</evidence>
<evidence type="ECO:0000259" key="4">
    <source>
        <dbReference type="PROSITE" id="PS50937"/>
    </source>
</evidence>
<dbReference type="OrthoDB" id="9802944at2"/>
<dbReference type="InterPro" id="IPR047057">
    <property type="entry name" value="MerR_fam"/>
</dbReference>
<dbReference type="EMBL" id="AP012036">
    <property type="protein sequence ID" value="BAJ82817.1"/>
    <property type="molecule type" value="Genomic_DNA"/>
</dbReference>
<accession>F0J6V0</accession>
<proteinExistence type="predicted"/>
<dbReference type="GO" id="GO:0003677">
    <property type="term" value="F:DNA binding"/>
    <property type="evidence" value="ECO:0007669"/>
    <property type="project" value="UniProtKB-KW"/>
</dbReference>
<dbReference type="HOGENOM" id="CLU_060077_2_0_5"/>
<dbReference type="PROSITE" id="PS50937">
    <property type="entry name" value="HTH_MERR_2"/>
    <property type="match status" value="1"/>
</dbReference>
<dbReference type="CDD" id="cd04785">
    <property type="entry name" value="HTH_CadR-PbrR-like"/>
    <property type="match status" value="1"/>
</dbReference>
<evidence type="ECO:0000313" key="5">
    <source>
        <dbReference type="EMBL" id="BAJ82817.1"/>
    </source>
</evidence>
<dbReference type="Pfam" id="PF09278">
    <property type="entry name" value="MerR-DNA-bind"/>
    <property type="match status" value="1"/>
</dbReference>
<gene>
    <name evidence="5" type="ordered locus">ACMV_P1_00210</name>
</gene>
<dbReference type="PANTHER" id="PTHR30204:SF94">
    <property type="entry name" value="HEAVY METAL-DEPENDENT TRANSCRIPTIONAL REGULATOR HI_0293-RELATED"/>
    <property type="match status" value="1"/>
</dbReference>
<keyword evidence="5" id="KW-0614">Plasmid</keyword>
<feature type="domain" description="HTH merR-type" evidence="4">
    <location>
        <begin position="1"/>
        <end position="70"/>
    </location>
</feature>
<dbReference type="PANTHER" id="PTHR30204">
    <property type="entry name" value="REDOX-CYCLING DRUG-SENSING TRANSCRIPTIONAL ACTIVATOR SOXR"/>
    <property type="match status" value="1"/>
</dbReference>
<keyword evidence="2" id="KW-0238">DNA-binding</keyword>
<organism evidence="5 6">
    <name type="scientific">Acidiphilium multivorum (strain DSM 11245 / JCM 8867 / NBRC 100883 / AIU 301)</name>
    <dbReference type="NCBI Taxonomy" id="926570"/>
    <lineage>
        <taxon>Bacteria</taxon>
        <taxon>Pseudomonadati</taxon>
        <taxon>Pseudomonadota</taxon>
        <taxon>Alphaproteobacteria</taxon>
        <taxon>Acetobacterales</taxon>
        <taxon>Acidocellaceae</taxon>
        <taxon>Acidiphilium</taxon>
    </lineage>
</organism>
<dbReference type="InterPro" id="IPR000551">
    <property type="entry name" value="MerR-type_HTH_dom"/>
</dbReference>
<keyword evidence="1" id="KW-0805">Transcription regulation</keyword>
<dbReference type="KEGG" id="amv:ACMV_P1_00210"/>
<dbReference type="RefSeq" id="WP_007424855.1">
    <property type="nucleotide sequence ID" value="NC_015178.1"/>
</dbReference>
<dbReference type="InterPro" id="IPR009061">
    <property type="entry name" value="DNA-bd_dom_put_sf"/>
</dbReference>
<dbReference type="Pfam" id="PF00376">
    <property type="entry name" value="MerR"/>
    <property type="match status" value="1"/>
</dbReference>
<name>F0J6V0_ACIMA</name>
<dbReference type="PRINTS" id="PR00040">
    <property type="entry name" value="HTHMERR"/>
</dbReference>
<dbReference type="SUPFAM" id="SSF46955">
    <property type="entry name" value="Putative DNA-binding domain"/>
    <property type="match status" value="1"/>
</dbReference>
<dbReference type="SMART" id="SM00422">
    <property type="entry name" value="HTH_MERR"/>
    <property type="match status" value="1"/>
</dbReference>
<sequence>MEPIGKVARQIGCGIDTIRFYEKIGVLRQPRRTGSGRRVYGPAEIARLAFICRARELGFSLDEVRGLLDLAEEKERPCEDVKQAAVRHRQDVRRKISDLRAVEATLGTLIQQCEADGPAECPLIEALSQPSIVVPRL</sequence>
<dbReference type="Gene3D" id="1.10.1660.10">
    <property type="match status" value="1"/>
</dbReference>
<protein>
    <submittedName>
        <fullName evidence="5">MerR family transcriptional regulator</fullName>
    </submittedName>
</protein>
<dbReference type="AlphaFoldDB" id="F0J6V0"/>
<evidence type="ECO:0000256" key="1">
    <source>
        <dbReference type="ARBA" id="ARBA00023015"/>
    </source>
</evidence>
<reference evidence="5 6" key="1">
    <citation type="submission" date="2010-12" db="EMBL/GenBank/DDBJ databases">
        <title>Whole genome sequence of Acidiphilium multivorum AIU301.</title>
        <authorList>
            <person name="Narita-Yamada S."/>
            <person name="Nakamura S."/>
            <person name="Ito N."/>
            <person name="Takarada H."/>
            <person name="Katano Y."/>
            <person name="Nakazawa H."/>
            <person name="Hosoyama A."/>
            <person name="Yamada R."/>
            <person name="Fujita N."/>
        </authorList>
    </citation>
    <scope>NUCLEOTIDE SEQUENCE [LARGE SCALE GENOMIC DNA]</scope>
    <source>
        <strain evidence="6">DSM 11245 / JCM 8867 / AIU301</strain>
        <plasmid evidence="5 6">pACMV1</plasmid>
    </source>
</reference>
<keyword evidence="3" id="KW-0804">Transcription</keyword>
<evidence type="ECO:0000256" key="3">
    <source>
        <dbReference type="ARBA" id="ARBA00023163"/>
    </source>
</evidence>
<dbReference type="Proteomes" id="UP000007100">
    <property type="component" value="Plasmid pACMV1"/>
</dbReference>
<geneLocation type="plasmid" evidence="5 6">
    <name>pACMV1</name>
</geneLocation>
<keyword evidence="6" id="KW-1185">Reference proteome</keyword>
<evidence type="ECO:0000256" key="2">
    <source>
        <dbReference type="ARBA" id="ARBA00023125"/>
    </source>
</evidence>
<dbReference type="InterPro" id="IPR015358">
    <property type="entry name" value="Tscrpt_reg_MerR_DNA-bd"/>
</dbReference>
<dbReference type="GO" id="GO:0003700">
    <property type="term" value="F:DNA-binding transcription factor activity"/>
    <property type="evidence" value="ECO:0007669"/>
    <property type="project" value="InterPro"/>
</dbReference>